<evidence type="ECO:0000313" key="12">
    <source>
        <dbReference type="Proteomes" id="UP000249915"/>
    </source>
</evidence>
<evidence type="ECO:0000256" key="7">
    <source>
        <dbReference type="ARBA" id="ARBA00023136"/>
    </source>
</evidence>
<protein>
    <recommendedName>
        <fullName evidence="10">Tripartite ATP-independent periplasmic transporters DctQ component domain-containing protein</fullName>
    </recommendedName>
</protein>
<feature type="domain" description="Tripartite ATP-independent periplasmic transporters DctQ component" evidence="10">
    <location>
        <begin position="29"/>
        <end position="160"/>
    </location>
</feature>
<comment type="similarity">
    <text evidence="8">Belongs to the TRAP transporter small permease family.</text>
</comment>
<dbReference type="EMBL" id="MASW01000002">
    <property type="protein sequence ID" value="PXY27694.1"/>
    <property type="molecule type" value="Genomic_DNA"/>
</dbReference>
<keyword evidence="6 9" id="KW-1133">Transmembrane helix</keyword>
<feature type="transmembrane region" description="Helical" evidence="9">
    <location>
        <begin position="93"/>
        <end position="114"/>
    </location>
</feature>
<keyword evidence="4" id="KW-0997">Cell inner membrane</keyword>
<dbReference type="Proteomes" id="UP000249915">
    <property type="component" value="Unassembled WGS sequence"/>
</dbReference>
<dbReference type="PANTHER" id="PTHR35011">
    <property type="entry name" value="2,3-DIKETO-L-GULONATE TRAP TRANSPORTER SMALL PERMEASE PROTEIN YIAM"/>
    <property type="match status" value="1"/>
</dbReference>
<evidence type="ECO:0000256" key="8">
    <source>
        <dbReference type="ARBA" id="ARBA00038436"/>
    </source>
</evidence>
<evidence type="ECO:0000313" key="11">
    <source>
        <dbReference type="EMBL" id="PXY27694.1"/>
    </source>
</evidence>
<evidence type="ECO:0000256" key="9">
    <source>
        <dbReference type="SAM" id="Phobius"/>
    </source>
</evidence>
<gene>
    <name evidence="11" type="ORF">BAY60_14980</name>
</gene>
<dbReference type="GO" id="GO:0022857">
    <property type="term" value="F:transmembrane transporter activity"/>
    <property type="evidence" value="ECO:0007669"/>
    <property type="project" value="TreeGrafter"/>
</dbReference>
<comment type="caution">
    <text evidence="11">The sequence shown here is derived from an EMBL/GenBank/DDBJ whole genome shotgun (WGS) entry which is preliminary data.</text>
</comment>
<keyword evidence="5 9" id="KW-0812">Transmembrane</keyword>
<keyword evidence="12" id="KW-1185">Reference proteome</keyword>
<accession>A0A2V4B0H3</accession>
<feature type="transmembrane region" description="Helical" evidence="9">
    <location>
        <begin position="134"/>
        <end position="153"/>
    </location>
</feature>
<keyword evidence="7 9" id="KW-0472">Membrane</keyword>
<evidence type="ECO:0000259" key="10">
    <source>
        <dbReference type="Pfam" id="PF04290"/>
    </source>
</evidence>
<evidence type="ECO:0000256" key="5">
    <source>
        <dbReference type="ARBA" id="ARBA00022692"/>
    </source>
</evidence>
<reference evidence="11 12" key="1">
    <citation type="submission" date="2016-07" db="EMBL/GenBank/DDBJ databases">
        <title>Draft genome sequence of Prauserella muralis DSM 45305, isolated from a mould-covered wall in an indoor environment.</title>
        <authorList>
            <person name="Ruckert C."/>
            <person name="Albersmeier A."/>
            <person name="Jiang C.-L."/>
            <person name="Jiang Y."/>
            <person name="Kalinowski J."/>
            <person name="Schneider O."/>
            <person name="Winkler A."/>
            <person name="Zotchev S.B."/>
        </authorList>
    </citation>
    <scope>NUCLEOTIDE SEQUENCE [LARGE SCALE GENOMIC DNA]</scope>
    <source>
        <strain evidence="11 12">DSM 45305</strain>
    </source>
</reference>
<sequence length="174" mass="18589">MIVMNTLSRSVGRCVHGLAFAGSVAVAGMMLLVVADVALRSLLGQTIPGTIEYVSFWLMVPIAFAGFSLAKRRGDHIDVPLVVDRMPPGVRKACTVFSECLLLAFAVTVFWYGLFSALERLADGETTGASGTDIAPTRLVVPVAMAVLALQVADDLLRTFTSRKAGDDRAERDS</sequence>
<feature type="transmembrane region" description="Helical" evidence="9">
    <location>
        <begin position="12"/>
        <end position="34"/>
    </location>
</feature>
<evidence type="ECO:0000256" key="6">
    <source>
        <dbReference type="ARBA" id="ARBA00022989"/>
    </source>
</evidence>
<feature type="transmembrane region" description="Helical" evidence="9">
    <location>
        <begin position="54"/>
        <end position="72"/>
    </location>
</feature>
<dbReference type="GO" id="GO:0005886">
    <property type="term" value="C:plasma membrane"/>
    <property type="evidence" value="ECO:0007669"/>
    <property type="project" value="UniProtKB-SubCell"/>
</dbReference>
<name>A0A2V4B0H3_9PSEU</name>
<proteinExistence type="inferred from homology"/>
<dbReference type="Pfam" id="PF04290">
    <property type="entry name" value="DctQ"/>
    <property type="match status" value="1"/>
</dbReference>
<comment type="subcellular location">
    <subcellularLocation>
        <location evidence="1">Cell inner membrane</location>
        <topology evidence="1">Multi-pass membrane protein</topology>
    </subcellularLocation>
</comment>
<dbReference type="InterPro" id="IPR055348">
    <property type="entry name" value="DctQ"/>
</dbReference>
<dbReference type="GO" id="GO:0015740">
    <property type="term" value="P:C4-dicarboxylate transport"/>
    <property type="evidence" value="ECO:0007669"/>
    <property type="project" value="TreeGrafter"/>
</dbReference>
<organism evidence="11 12">
    <name type="scientific">Prauserella muralis</name>
    <dbReference type="NCBI Taxonomy" id="588067"/>
    <lineage>
        <taxon>Bacteria</taxon>
        <taxon>Bacillati</taxon>
        <taxon>Actinomycetota</taxon>
        <taxon>Actinomycetes</taxon>
        <taxon>Pseudonocardiales</taxon>
        <taxon>Pseudonocardiaceae</taxon>
        <taxon>Prauserella</taxon>
    </lineage>
</organism>
<keyword evidence="3" id="KW-1003">Cell membrane</keyword>
<evidence type="ECO:0000256" key="3">
    <source>
        <dbReference type="ARBA" id="ARBA00022475"/>
    </source>
</evidence>
<dbReference type="AlphaFoldDB" id="A0A2V4B0H3"/>
<keyword evidence="2" id="KW-0813">Transport</keyword>
<evidence type="ECO:0000256" key="4">
    <source>
        <dbReference type="ARBA" id="ARBA00022519"/>
    </source>
</evidence>
<evidence type="ECO:0000256" key="1">
    <source>
        <dbReference type="ARBA" id="ARBA00004429"/>
    </source>
</evidence>
<dbReference type="PANTHER" id="PTHR35011:SF2">
    <property type="entry name" value="2,3-DIKETO-L-GULONATE TRAP TRANSPORTER SMALL PERMEASE PROTEIN YIAM"/>
    <property type="match status" value="1"/>
</dbReference>
<evidence type="ECO:0000256" key="2">
    <source>
        <dbReference type="ARBA" id="ARBA00022448"/>
    </source>
</evidence>
<dbReference type="InterPro" id="IPR007387">
    <property type="entry name" value="TRAP_DctQ"/>
</dbReference>